<dbReference type="GO" id="GO:0017089">
    <property type="term" value="F:glycolipid transfer activity"/>
    <property type="evidence" value="ECO:0007669"/>
    <property type="project" value="TreeGrafter"/>
</dbReference>
<dbReference type="Pfam" id="PF03968">
    <property type="entry name" value="LptD_N"/>
    <property type="match status" value="1"/>
</dbReference>
<dbReference type="EMBL" id="JMSZ01000016">
    <property type="protein sequence ID" value="KDE40776.1"/>
    <property type="molecule type" value="Genomic_DNA"/>
</dbReference>
<gene>
    <name evidence="4" type="primary">lptA</name>
    <name evidence="6" type="ORF">ADINL_1368</name>
</gene>
<evidence type="ECO:0000313" key="7">
    <source>
        <dbReference type="Proteomes" id="UP000027318"/>
    </source>
</evidence>
<dbReference type="GO" id="GO:0015920">
    <property type="term" value="P:lipopolysaccharide transport"/>
    <property type="evidence" value="ECO:0007669"/>
    <property type="project" value="UniProtKB-UniRule"/>
</dbReference>
<dbReference type="NCBIfam" id="TIGR03002">
    <property type="entry name" value="outer_YhbN_LptA"/>
    <property type="match status" value="1"/>
</dbReference>
<keyword evidence="3 4" id="KW-0574">Periplasm</keyword>
<comment type="subcellular location">
    <subcellularLocation>
        <location evidence="4">Periplasm</location>
    </subcellularLocation>
</comment>
<comment type="similarity">
    <text evidence="4">Belongs to the LptA family.</text>
</comment>
<dbReference type="GO" id="GO:0043165">
    <property type="term" value="P:Gram-negative-bacterium-type cell outer membrane assembly"/>
    <property type="evidence" value="ECO:0007669"/>
    <property type="project" value="UniProtKB-UniRule"/>
</dbReference>
<dbReference type="Gene3D" id="2.60.450.10">
    <property type="entry name" value="Lipopolysaccharide (LPS) transport protein A like domain"/>
    <property type="match status" value="1"/>
</dbReference>
<comment type="function">
    <text evidence="4">Involved in the assembly of lipopolysaccharide (LPS). Required for the translocation of LPS from the inner membrane to the outer membrane. May form a bridge between the inner membrane and the outer membrane, via interactions with LptC and LptD, thereby facilitating LPS transfer across the periplasm.</text>
</comment>
<feature type="signal peptide" evidence="4">
    <location>
        <begin position="1"/>
        <end position="23"/>
    </location>
</feature>
<evidence type="ECO:0000259" key="5">
    <source>
        <dbReference type="Pfam" id="PF03968"/>
    </source>
</evidence>
<evidence type="ECO:0000256" key="1">
    <source>
        <dbReference type="ARBA" id="ARBA00022448"/>
    </source>
</evidence>
<dbReference type="STRING" id="267850.ADINL_1368"/>
<dbReference type="GO" id="GO:0009279">
    <property type="term" value="C:cell outer membrane"/>
    <property type="evidence" value="ECO:0007669"/>
    <property type="project" value="TreeGrafter"/>
</dbReference>
<protein>
    <recommendedName>
        <fullName evidence="4">Lipopolysaccharide export system protein LptA</fullName>
    </recommendedName>
</protein>
<dbReference type="OrthoDB" id="9795964at2"/>
<dbReference type="InterPro" id="IPR005653">
    <property type="entry name" value="OstA-like_N"/>
</dbReference>
<comment type="subunit">
    <text evidence="4">Component of the lipopolysaccharide transport and assembly complex.</text>
</comment>
<dbReference type="AlphaFoldDB" id="A0A063Y7P1"/>
<evidence type="ECO:0000313" key="6">
    <source>
        <dbReference type="EMBL" id="KDE40776.1"/>
    </source>
</evidence>
<proteinExistence type="inferred from homology"/>
<evidence type="ECO:0000256" key="3">
    <source>
        <dbReference type="ARBA" id="ARBA00022764"/>
    </source>
</evidence>
<dbReference type="GO" id="GO:0030288">
    <property type="term" value="C:outer membrane-bounded periplasmic space"/>
    <property type="evidence" value="ECO:0007669"/>
    <property type="project" value="TreeGrafter"/>
</dbReference>
<dbReference type="InterPro" id="IPR052037">
    <property type="entry name" value="LPS_export_LptA"/>
</dbReference>
<dbReference type="RefSeq" id="WP_051632613.1">
    <property type="nucleotide sequence ID" value="NZ_JBKBNO010000004.1"/>
</dbReference>
<dbReference type="PANTHER" id="PTHR36504">
    <property type="entry name" value="LIPOPOLYSACCHARIDE EXPORT SYSTEM PROTEIN LPTA"/>
    <property type="match status" value="1"/>
</dbReference>
<dbReference type="HAMAP" id="MF_01914">
    <property type="entry name" value="LPS_assembly_LptA"/>
    <property type="match status" value="1"/>
</dbReference>
<evidence type="ECO:0000256" key="4">
    <source>
        <dbReference type="HAMAP-Rule" id="MF_01914"/>
    </source>
</evidence>
<dbReference type="PANTHER" id="PTHR36504:SF1">
    <property type="entry name" value="LIPOPOLYSACCHARIDE EXPORT SYSTEM PROTEIN LPTA"/>
    <property type="match status" value="1"/>
</dbReference>
<comment type="caution">
    <text evidence="6">The sequence shown here is derived from an EMBL/GenBank/DDBJ whole genome shotgun (WGS) entry which is preliminary data.</text>
</comment>
<feature type="domain" description="Organic solvent tolerance-like N-terminal" evidence="5">
    <location>
        <begin position="33"/>
        <end position="143"/>
    </location>
</feature>
<dbReference type="InterPro" id="IPR014340">
    <property type="entry name" value="LptA"/>
</dbReference>
<organism evidence="6 7">
    <name type="scientific">Nitrincola lacisaponensis</name>
    <dbReference type="NCBI Taxonomy" id="267850"/>
    <lineage>
        <taxon>Bacteria</taxon>
        <taxon>Pseudomonadati</taxon>
        <taxon>Pseudomonadota</taxon>
        <taxon>Gammaproteobacteria</taxon>
        <taxon>Oceanospirillales</taxon>
        <taxon>Oceanospirillaceae</taxon>
        <taxon>Nitrincola</taxon>
    </lineage>
</organism>
<keyword evidence="2 4" id="KW-0732">Signal</keyword>
<evidence type="ECO:0000256" key="2">
    <source>
        <dbReference type="ARBA" id="ARBA00022729"/>
    </source>
</evidence>
<dbReference type="GO" id="GO:0001530">
    <property type="term" value="F:lipopolysaccharide binding"/>
    <property type="evidence" value="ECO:0007669"/>
    <property type="project" value="InterPro"/>
</dbReference>
<feature type="chain" id="PRO_5008980633" description="Lipopolysaccharide export system protein LptA" evidence="4">
    <location>
        <begin position="24"/>
        <end position="169"/>
    </location>
</feature>
<keyword evidence="1 4" id="KW-0813">Transport</keyword>
<sequence length="169" mass="18670" precursor="true">MLHVKIRLISLASLLLFSMHTFALPDDQDQPIYVSADQASLNERTGVAVYTGAVEIRQGSMILQGSRVEMHRDGQGSISRIITTGSPAEFQQQASPNQPVTKAYGLRMDYQVPTQTVTITENARVVQDADEFTGERIVYDMDNSIVDAFRSEAQGGQRVQMVIQPKANP</sequence>
<accession>A0A063Y7P1</accession>
<keyword evidence="7" id="KW-1185">Reference proteome</keyword>
<dbReference type="Proteomes" id="UP000027318">
    <property type="component" value="Unassembled WGS sequence"/>
</dbReference>
<name>A0A063Y7P1_9GAMM</name>
<reference evidence="6 7" key="1">
    <citation type="journal article" date="2005" name="Int. J. Syst. Evol. Microbiol.">
        <title>Nitrincola lacisaponensis gen. nov., sp. nov., a novel alkaliphilic bacterium isolated from an alkaline, saline lake.</title>
        <authorList>
            <person name="Dimitriu P.A."/>
            <person name="Shukla S.K."/>
            <person name="Conradt J."/>
            <person name="Marquez M.C."/>
            <person name="Ventosa A."/>
            <person name="Maglia A."/>
            <person name="Peyton B.M."/>
            <person name="Pinkart H.C."/>
            <person name="Mormile M.R."/>
        </authorList>
    </citation>
    <scope>NUCLEOTIDE SEQUENCE [LARGE SCALE GENOMIC DNA]</scope>
    <source>
        <strain evidence="6 7">4CA</strain>
    </source>
</reference>